<dbReference type="EMBL" id="MUGX01000008">
    <property type="protein sequence ID" value="OXA89681.1"/>
    <property type="molecule type" value="Genomic_DNA"/>
</dbReference>
<dbReference type="RefSeq" id="WP_041516316.1">
    <property type="nucleotide sequence ID" value="NZ_JPRK01000004.1"/>
</dbReference>
<evidence type="ECO:0000313" key="3">
    <source>
        <dbReference type="EMBL" id="KIO54210.1"/>
    </source>
</evidence>
<dbReference type="InterPro" id="IPR050834">
    <property type="entry name" value="Glycosyltransf_2"/>
</dbReference>
<dbReference type="PANTHER" id="PTHR43685:SF2">
    <property type="entry name" value="GLYCOSYLTRANSFERASE 2-LIKE DOMAIN-CONTAINING PROTEIN"/>
    <property type="match status" value="1"/>
</dbReference>
<dbReference type="SUPFAM" id="SSF53448">
    <property type="entry name" value="Nucleotide-diphospho-sugar transferases"/>
    <property type="match status" value="1"/>
</dbReference>
<organism evidence="3 5">
    <name type="scientific">Flavobacterium hibernum</name>
    <dbReference type="NCBI Taxonomy" id="37752"/>
    <lineage>
        <taxon>Bacteria</taxon>
        <taxon>Pseudomonadati</taxon>
        <taxon>Bacteroidota</taxon>
        <taxon>Flavobacteriia</taxon>
        <taxon>Flavobacteriales</taxon>
        <taxon>Flavobacteriaceae</taxon>
        <taxon>Flavobacterium</taxon>
    </lineage>
</organism>
<keyword evidence="6" id="KW-1185">Reference proteome</keyword>
<evidence type="ECO:0000313" key="4">
    <source>
        <dbReference type="EMBL" id="OXA89681.1"/>
    </source>
</evidence>
<dbReference type="InterPro" id="IPR001173">
    <property type="entry name" value="Glyco_trans_2-like"/>
</dbReference>
<reference evidence="3 5" key="1">
    <citation type="submission" date="2015-01" db="EMBL/GenBank/DDBJ databases">
        <title>Genome of Flavobacterium hibernum DSM 12611.</title>
        <authorList>
            <person name="Stropko S.J."/>
            <person name="Pipes S.E."/>
            <person name="Newman J.D."/>
        </authorList>
    </citation>
    <scope>NUCLEOTIDE SEQUENCE [LARGE SCALE GENOMIC DNA]</scope>
    <source>
        <strain evidence="3 5">DSM 12611</strain>
    </source>
</reference>
<dbReference type="Gene3D" id="3.90.550.10">
    <property type="entry name" value="Spore Coat Polysaccharide Biosynthesis Protein SpsA, Chain A"/>
    <property type="match status" value="1"/>
</dbReference>
<evidence type="ECO:0000313" key="6">
    <source>
        <dbReference type="Proteomes" id="UP000198302"/>
    </source>
</evidence>
<dbReference type="InterPro" id="IPR029044">
    <property type="entry name" value="Nucleotide-diphossugar_trans"/>
</dbReference>
<dbReference type="GO" id="GO:0016740">
    <property type="term" value="F:transferase activity"/>
    <property type="evidence" value="ECO:0007669"/>
    <property type="project" value="UniProtKB-KW"/>
</dbReference>
<dbReference type="Proteomes" id="UP000032061">
    <property type="component" value="Unassembled WGS sequence"/>
</dbReference>
<protein>
    <submittedName>
        <fullName evidence="3">Glycosyl transferase</fullName>
    </submittedName>
</protein>
<comment type="caution">
    <text evidence="3">The sequence shown here is derived from an EMBL/GenBank/DDBJ whole genome shotgun (WGS) entry which is preliminary data.</text>
</comment>
<keyword evidence="1" id="KW-0472">Membrane</keyword>
<feature type="domain" description="Glycosyltransferase 2-like" evidence="2">
    <location>
        <begin position="242"/>
        <end position="364"/>
    </location>
</feature>
<keyword evidence="1" id="KW-1133">Transmembrane helix</keyword>
<name>A0A0D0EMZ5_9FLAO</name>
<accession>A0A0D0EMZ5</accession>
<dbReference type="OrthoDB" id="1326385at2"/>
<dbReference type="Pfam" id="PF00535">
    <property type="entry name" value="Glycos_transf_2"/>
    <property type="match status" value="1"/>
</dbReference>
<proteinExistence type="predicted"/>
<dbReference type="AlphaFoldDB" id="A0A0D0EMZ5"/>
<evidence type="ECO:0000313" key="5">
    <source>
        <dbReference type="Proteomes" id="UP000032061"/>
    </source>
</evidence>
<keyword evidence="3" id="KW-0808">Transferase</keyword>
<sequence length="514" mass="59908">MIVLYHNGARAVKVVSNENKILPCNKNVKLSIVLSQLAFQYPDSKIIWCNEKLESNLNLETIDTIFHHDKMMLSYNPEGIEFLGRKIGYIDDSPFIKIKKDVSYPTWQMSSLVGAIHASVLVEIEKKIKLDSDFDYYLTSIAKLCMPLGLLCYSQPKLLFETKIRLISKPSNLILFRFVKQHYKTRWIFLLFLNLIISEFKFPLLALLSSFTFKNRNNNNICLDSIKVSSSLQEINSTTIDVIIPTIGRKQYLYDVLKDLSQQTHLPKNVIIVEQNPLIESFSELEYLTSEDWPFVIKHTFTHQAGACNARNVALNQVESEWLFFADDDIRIENLFIESAFDLISKYKNKAATFNCLQVNEKSSYKEIFQWSAFGSGCSIVKSEVVEKLRFDTKYEFGFGEDSDFGMQIRNQGYDILYFPVPLILHLKAPIGGFRTKPDLVWNNHKIKPKPSPTVSLYKILNQTKEQQKGYQIVLFFKYYKKQSIKNPVRYFFNFQKQWKQSLYWANELIRKSE</sequence>
<dbReference type="STRING" id="37752.IW18_04230"/>
<keyword evidence="1" id="KW-0812">Transmembrane</keyword>
<dbReference type="PANTHER" id="PTHR43685">
    <property type="entry name" value="GLYCOSYLTRANSFERASE"/>
    <property type="match status" value="1"/>
</dbReference>
<dbReference type="Proteomes" id="UP000198302">
    <property type="component" value="Unassembled WGS sequence"/>
</dbReference>
<gene>
    <name evidence="4" type="ORF">B0A73_04685</name>
    <name evidence="3" type="ORF">IW18_04230</name>
</gene>
<reference evidence="4 6" key="2">
    <citation type="submission" date="2016-11" db="EMBL/GenBank/DDBJ databases">
        <title>Whole genomes of Flavobacteriaceae.</title>
        <authorList>
            <person name="Stine C."/>
            <person name="Li C."/>
            <person name="Tadesse D."/>
        </authorList>
    </citation>
    <scope>NUCLEOTIDE SEQUENCE [LARGE SCALE GENOMIC DNA]</scope>
    <source>
        <strain evidence="4 6">ATCC 51468</strain>
    </source>
</reference>
<dbReference type="EMBL" id="JPRK01000004">
    <property type="protein sequence ID" value="KIO54210.1"/>
    <property type="molecule type" value="Genomic_DNA"/>
</dbReference>
<evidence type="ECO:0000256" key="1">
    <source>
        <dbReference type="SAM" id="Phobius"/>
    </source>
</evidence>
<evidence type="ECO:0000259" key="2">
    <source>
        <dbReference type="Pfam" id="PF00535"/>
    </source>
</evidence>
<feature type="transmembrane region" description="Helical" evidence="1">
    <location>
        <begin position="187"/>
        <end position="213"/>
    </location>
</feature>